<evidence type="ECO:0000313" key="1">
    <source>
        <dbReference type="EMBL" id="TNN23357.1"/>
    </source>
</evidence>
<reference evidence="1 2" key="1">
    <citation type="submission" date="2019-03" db="EMBL/GenBank/DDBJ databases">
        <title>First draft genome of Liparis tanakae, snailfish: a comprehensive survey of snailfish specific genes.</title>
        <authorList>
            <person name="Kim W."/>
            <person name="Song I."/>
            <person name="Jeong J.-H."/>
            <person name="Kim D."/>
            <person name="Kim S."/>
            <person name="Ryu S."/>
            <person name="Song J.Y."/>
            <person name="Lee S.K."/>
        </authorList>
    </citation>
    <scope>NUCLEOTIDE SEQUENCE [LARGE SCALE GENOMIC DNA]</scope>
    <source>
        <tissue evidence="1">Muscle</tissue>
    </source>
</reference>
<sequence>MVLAEAEQNLVHSDRCSFGPLMAVQVVVPWGEEVSVSIALAETEQDLVHFDLKVLGHMHGVAGIPHPHHCKPISERQIHTYIYFCNAIKKTKMSCILDSLQIN</sequence>
<evidence type="ECO:0000313" key="2">
    <source>
        <dbReference type="Proteomes" id="UP000314294"/>
    </source>
</evidence>
<dbReference type="AlphaFoldDB" id="A0A4Z2E3R1"/>
<dbReference type="Proteomes" id="UP000314294">
    <property type="component" value="Unassembled WGS sequence"/>
</dbReference>
<proteinExistence type="predicted"/>
<comment type="caution">
    <text evidence="1">The sequence shown here is derived from an EMBL/GenBank/DDBJ whole genome shotgun (WGS) entry which is preliminary data.</text>
</comment>
<dbReference type="EMBL" id="SRLO01018781">
    <property type="protein sequence ID" value="TNN23357.1"/>
    <property type="molecule type" value="Genomic_DNA"/>
</dbReference>
<protein>
    <submittedName>
        <fullName evidence="1">Uncharacterized protein</fullName>
    </submittedName>
</protein>
<accession>A0A4Z2E3R1</accession>
<name>A0A4Z2E3R1_9TELE</name>
<keyword evidence="2" id="KW-1185">Reference proteome</keyword>
<organism evidence="1 2">
    <name type="scientific">Liparis tanakae</name>
    <name type="common">Tanaka's snailfish</name>
    <dbReference type="NCBI Taxonomy" id="230148"/>
    <lineage>
        <taxon>Eukaryota</taxon>
        <taxon>Metazoa</taxon>
        <taxon>Chordata</taxon>
        <taxon>Craniata</taxon>
        <taxon>Vertebrata</taxon>
        <taxon>Euteleostomi</taxon>
        <taxon>Actinopterygii</taxon>
        <taxon>Neopterygii</taxon>
        <taxon>Teleostei</taxon>
        <taxon>Neoteleostei</taxon>
        <taxon>Acanthomorphata</taxon>
        <taxon>Eupercaria</taxon>
        <taxon>Perciformes</taxon>
        <taxon>Cottioidei</taxon>
        <taxon>Cottales</taxon>
        <taxon>Liparidae</taxon>
        <taxon>Liparis</taxon>
    </lineage>
</organism>
<gene>
    <name evidence="1" type="ORF">EYF80_066525</name>
</gene>